<evidence type="ECO:0000313" key="2">
    <source>
        <dbReference type="EMBL" id="CAF1187216.1"/>
    </source>
</evidence>
<evidence type="ECO:0000313" key="3">
    <source>
        <dbReference type="EMBL" id="CAF3635274.1"/>
    </source>
</evidence>
<evidence type="ECO:0000313" key="4">
    <source>
        <dbReference type="Proteomes" id="UP000663860"/>
    </source>
</evidence>
<dbReference type="EMBL" id="CAJNOE010000384">
    <property type="protein sequence ID" value="CAF1187216.1"/>
    <property type="molecule type" value="Genomic_DNA"/>
</dbReference>
<keyword evidence="1" id="KW-0472">Membrane</keyword>
<reference evidence="2" key="1">
    <citation type="submission" date="2021-02" db="EMBL/GenBank/DDBJ databases">
        <authorList>
            <person name="Nowell W R."/>
        </authorList>
    </citation>
    <scope>NUCLEOTIDE SEQUENCE</scope>
</reference>
<comment type="caution">
    <text evidence="2">The sequence shown here is derived from an EMBL/GenBank/DDBJ whole genome shotgun (WGS) entry which is preliminary data.</text>
</comment>
<accession>A0A814VGT1</accession>
<sequence>MDGLDKIIVVTICSAVGLILIIAIISVIIWFILRRKSNTTAYNRKSNIFRRPQYQRSKKFFSIKFHSTNGKTGKSKFNTSDSSVSLSFNPPHLINQNVKNLDKLSTSTNLDR</sequence>
<keyword evidence="1" id="KW-0812">Transmembrane</keyword>
<name>A0A814VGT1_9BILA</name>
<dbReference type="EMBL" id="CAJOBB010000273">
    <property type="protein sequence ID" value="CAF3635274.1"/>
    <property type="molecule type" value="Genomic_DNA"/>
</dbReference>
<dbReference type="Proteomes" id="UP000663860">
    <property type="component" value="Unassembled WGS sequence"/>
</dbReference>
<dbReference type="Proteomes" id="UP000663868">
    <property type="component" value="Unassembled WGS sequence"/>
</dbReference>
<evidence type="ECO:0000256" key="1">
    <source>
        <dbReference type="SAM" id="Phobius"/>
    </source>
</evidence>
<proteinExistence type="predicted"/>
<gene>
    <name evidence="2" type="ORF">IZO911_LOCUS27821</name>
    <name evidence="3" type="ORF">KXQ929_LOCUS6887</name>
</gene>
<organism evidence="2 4">
    <name type="scientific">Adineta steineri</name>
    <dbReference type="NCBI Taxonomy" id="433720"/>
    <lineage>
        <taxon>Eukaryota</taxon>
        <taxon>Metazoa</taxon>
        <taxon>Spiralia</taxon>
        <taxon>Gnathifera</taxon>
        <taxon>Rotifera</taxon>
        <taxon>Eurotatoria</taxon>
        <taxon>Bdelloidea</taxon>
        <taxon>Adinetida</taxon>
        <taxon>Adinetidae</taxon>
        <taxon>Adineta</taxon>
    </lineage>
</organism>
<dbReference type="AlphaFoldDB" id="A0A814VGT1"/>
<feature type="transmembrane region" description="Helical" evidence="1">
    <location>
        <begin position="6"/>
        <end position="33"/>
    </location>
</feature>
<keyword evidence="1" id="KW-1133">Transmembrane helix</keyword>
<protein>
    <submittedName>
        <fullName evidence="2">Uncharacterized protein</fullName>
    </submittedName>
</protein>